<evidence type="ECO:0000313" key="1">
    <source>
        <dbReference type="EMBL" id="RCH78317.1"/>
    </source>
</evidence>
<feature type="non-terminal residue" evidence="1">
    <location>
        <position position="1"/>
    </location>
</feature>
<reference evidence="1 2" key="1">
    <citation type="journal article" date="2018" name="G3 (Bethesda)">
        <title>Phylogenetic and Phylogenomic Definition of Rhizopus Species.</title>
        <authorList>
            <person name="Gryganskyi A.P."/>
            <person name="Golan J."/>
            <person name="Dolatabadi S."/>
            <person name="Mondo S."/>
            <person name="Robb S."/>
            <person name="Idnurm A."/>
            <person name="Muszewska A."/>
            <person name="Steczkiewicz K."/>
            <person name="Masonjones S."/>
            <person name="Liao H.L."/>
            <person name="Gajdeczka M.T."/>
            <person name="Anike F."/>
            <person name="Vuek A."/>
            <person name="Anishchenko I.M."/>
            <person name="Voigt K."/>
            <person name="de Hoog G.S."/>
            <person name="Smith M.E."/>
            <person name="Heitman J."/>
            <person name="Vilgalys R."/>
            <person name="Stajich J.E."/>
        </authorList>
    </citation>
    <scope>NUCLEOTIDE SEQUENCE [LARGE SCALE GENOMIC DNA]</scope>
    <source>
        <strain evidence="1 2">LSU 92-RS-03</strain>
    </source>
</reference>
<dbReference type="OrthoDB" id="2281467at2759"/>
<dbReference type="AlphaFoldDB" id="A0A367IKV5"/>
<proteinExistence type="predicted"/>
<keyword evidence="2" id="KW-1185">Reference proteome</keyword>
<gene>
    <name evidence="1" type="ORF">CU098_006984</name>
</gene>
<comment type="caution">
    <text evidence="1">The sequence shown here is derived from an EMBL/GenBank/DDBJ whole genome shotgun (WGS) entry which is preliminary data.</text>
</comment>
<evidence type="ECO:0000313" key="2">
    <source>
        <dbReference type="Proteomes" id="UP000253551"/>
    </source>
</evidence>
<accession>A0A367IKV5</accession>
<name>A0A367IKV5_RHIST</name>
<dbReference type="Proteomes" id="UP000253551">
    <property type="component" value="Unassembled WGS sequence"/>
</dbReference>
<dbReference type="EMBL" id="PJQM01007336">
    <property type="protein sequence ID" value="RCH78317.1"/>
    <property type="molecule type" value="Genomic_DNA"/>
</dbReference>
<organism evidence="1 2">
    <name type="scientific">Rhizopus stolonifer</name>
    <name type="common">Rhizopus nigricans</name>
    <dbReference type="NCBI Taxonomy" id="4846"/>
    <lineage>
        <taxon>Eukaryota</taxon>
        <taxon>Fungi</taxon>
        <taxon>Fungi incertae sedis</taxon>
        <taxon>Mucoromycota</taxon>
        <taxon>Mucoromycotina</taxon>
        <taxon>Mucoromycetes</taxon>
        <taxon>Mucorales</taxon>
        <taxon>Mucorineae</taxon>
        <taxon>Rhizopodaceae</taxon>
        <taxon>Rhizopus</taxon>
    </lineage>
</organism>
<protein>
    <submittedName>
        <fullName evidence="1">Uncharacterized protein</fullName>
    </submittedName>
</protein>
<sequence>MVQLDPDADEKNLEDRSKAKYVTPLLCDEESLGSKLRKGKFGRKSENPYKVVRKQKQQQILHIEIKSSTVINEDYLQHPDFVKLCKMLKDELNRLICLNFTDNISVIGILIGGK</sequence>